<dbReference type="EMBL" id="CAKOGP040002424">
    <property type="protein sequence ID" value="CAJ1969516.1"/>
    <property type="molecule type" value="Genomic_DNA"/>
</dbReference>
<evidence type="ECO:0000313" key="1">
    <source>
        <dbReference type="EMBL" id="CAJ1969516.1"/>
    </source>
</evidence>
<keyword evidence="2" id="KW-1185">Reference proteome</keyword>
<gene>
    <name evidence="1" type="ORF">CYCCA115_LOCUS23749</name>
</gene>
<name>A0AAD2JPH8_9STRA</name>
<reference evidence="1" key="1">
    <citation type="submission" date="2023-08" db="EMBL/GenBank/DDBJ databases">
        <authorList>
            <person name="Audoor S."/>
            <person name="Bilcke G."/>
        </authorList>
    </citation>
    <scope>NUCLEOTIDE SEQUENCE</scope>
</reference>
<accession>A0AAD2JPH8</accession>
<dbReference type="Gene3D" id="3.40.50.720">
    <property type="entry name" value="NAD(P)-binding Rossmann-like Domain"/>
    <property type="match status" value="1"/>
</dbReference>
<evidence type="ECO:0000313" key="2">
    <source>
        <dbReference type="Proteomes" id="UP001295423"/>
    </source>
</evidence>
<protein>
    <submittedName>
        <fullName evidence="1">Uncharacterized protein</fullName>
    </submittedName>
</protein>
<dbReference type="Proteomes" id="UP001295423">
    <property type="component" value="Unassembled WGS sequence"/>
</dbReference>
<dbReference type="AlphaFoldDB" id="A0AAD2JPH8"/>
<dbReference type="SUPFAM" id="SSF51735">
    <property type="entry name" value="NAD(P)-binding Rossmann-fold domains"/>
    <property type="match status" value="1"/>
</dbReference>
<proteinExistence type="predicted"/>
<dbReference type="InterPro" id="IPR036291">
    <property type="entry name" value="NAD(P)-bd_dom_sf"/>
</dbReference>
<comment type="caution">
    <text evidence="1">The sequence shown here is derived from an EMBL/GenBank/DDBJ whole genome shotgun (WGS) entry which is preliminary data.</text>
</comment>
<organism evidence="1 2">
    <name type="scientific">Cylindrotheca closterium</name>
    <dbReference type="NCBI Taxonomy" id="2856"/>
    <lineage>
        <taxon>Eukaryota</taxon>
        <taxon>Sar</taxon>
        <taxon>Stramenopiles</taxon>
        <taxon>Ochrophyta</taxon>
        <taxon>Bacillariophyta</taxon>
        <taxon>Bacillariophyceae</taxon>
        <taxon>Bacillariophycidae</taxon>
        <taxon>Bacillariales</taxon>
        <taxon>Bacillariaceae</taxon>
        <taxon>Cylindrotheca</taxon>
    </lineage>
</organism>
<sequence>MISSSTARRVSQAVLRRGVHTRRKTKDAVNLPGALAQNFPTKMVEPAVETTEDPSAYQKSTVTSAHAIDVEAGKVSTKDSVAISPDGKVVHGRYGELGEAADGVPLEYLALLRMAAEGAAGLRKIEEGGKTGTIVVFGASQASGLAAVQLASANGHAVVGVVGAEHSCHEDMVEYVKGMIPEPGTAVAEEYAIAKKNFADLVNGIASGDEGLSCYGAEECLDDFKANLLEYVEAYPETLPAAVDPSKMKFLGMEKDKDNFRTNMEAYLAQFPPGAPPIAKDQLDAKFTTEQYEVFRNKFWEQTTSVVSGDESHFFSPPHIAVDLMKQPQKMDKAVYDTSHPAVPYAFTTVKNFYAPGTQETPGGPIAGALIVVTPNLEKAAKAVDAAKTLREKGEALQFLTDAEKSAFSAACSVASSATKAGAPVYTIGGKLPGLTDAPATDADVKEALNGMAIQDDGSTKLDYFVQAYRAGDFPFYADYAVHRATEVLAGPRQIVVTK</sequence>